<evidence type="ECO:0008006" key="2">
    <source>
        <dbReference type="Google" id="ProtNLM"/>
    </source>
</evidence>
<gene>
    <name evidence="1" type="ORF">MNBD_BACTEROID01-355</name>
</gene>
<proteinExistence type="predicted"/>
<protein>
    <recommendedName>
        <fullName evidence="2">Natural product, GG-Bacteroidales family domain protein</fullName>
    </recommendedName>
</protein>
<dbReference type="InterPro" id="IPR026408">
    <property type="entry name" value="GG_sam_targ_CFB"/>
</dbReference>
<reference evidence="1" key="1">
    <citation type="submission" date="2018-06" db="EMBL/GenBank/DDBJ databases">
        <authorList>
            <person name="Zhirakovskaya E."/>
        </authorList>
    </citation>
    <scope>NUCLEOTIDE SEQUENCE</scope>
</reference>
<dbReference type="AlphaFoldDB" id="A0A3B0UYZ7"/>
<accession>A0A3B0UYZ7</accession>
<name>A0A3B0UYZ7_9ZZZZ</name>
<sequence length="68" mass="7192">MKKLKKLKLNQLSKAEVEKRELNALRGGCLCRGCGCLYEGEQCSSGDSYYGGADSGDNATANVGSVES</sequence>
<organism evidence="1">
    <name type="scientific">hydrothermal vent metagenome</name>
    <dbReference type="NCBI Taxonomy" id="652676"/>
    <lineage>
        <taxon>unclassified sequences</taxon>
        <taxon>metagenomes</taxon>
        <taxon>ecological metagenomes</taxon>
    </lineage>
</organism>
<evidence type="ECO:0000313" key="1">
    <source>
        <dbReference type="EMBL" id="VAW25164.1"/>
    </source>
</evidence>
<dbReference type="NCBIfam" id="TIGR04149">
    <property type="entry name" value="GG_sam_targ_CFB"/>
    <property type="match status" value="1"/>
</dbReference>
<dbReference type="EMBL" id="UOEP01000238">
    <property type="protein sequence ID" value="VAW25164.1"/>
    <property type="molecule type" value="Genomic_DNA"/>
</dbReference>